<feature type="domain" description="N-acetyltransferase" evidence="1">
    <location>
        <begin position="3"/>
        <end position="215"/>
    </location>
</feature>
<dbReference type="EMBL" id="ML995847">
    <property type="protein sequence ID" value="KAF2768126.1"/>
    <property type="molecule type" value="Genomic_DNA"/>
</dbReference>
<name>A0A6G1L5M0_9PEZI</name>
<accession>A0A6G1L5M0</accession>
<dbReference type="SUPFAM" id="SSF55729">
    <property type="entry name" value="Acyl-CoA N-acyltransferases (Nat)"/>
    <property type="match status" value="1"/>
</dbReference>
<dbReference type="PANTHER" id="PTHR42791">
    <property type="entry name" value="GNAT FAMILY ACETYLTRANSFERASE"/>
    <property type="match status" value="1"/>
</dbReference>
<dbReference type="AlphaFoldDB" id="A0A6G1L5M0"/>
<protein>
    <submittedName>
        <fullName evidence="2">Acyl-CoA N-acyltransferase</fullName>
    </submittedName>
</protein>
<keyword evidence="2" id="KW-0808">Transferase</keyword>
<dbReference type="GO" id="GO:0016747">
    <property type="term" value="F:acyltransferase activity, transferring groups other than amino-acyl groups"/>
    <property type="evidence" value="ECO:0007669"/>
    <property type="project" value="InterPro"/>
</dbReference>
<dbReference type="PANTHER" id="PTHR42791:SF14">
    <property type="entry name" value="N-ACETYLTRANSFERASE DOMAIN-CONTAINING PROTEIN"/>
    <property type="match status" value="1"/>
</dbReference>
<evidence type="ECO:0000259" key="1">
    <source>
        <dbReference type="PROSITE" id="PS51186"/>
    </source>
</evidence>
<dbReference type="InterPro" id="IPR052523">
    <property type="entry name" value="Trichothecene_AcTrans"/>
</dbReference>
<organism evidence="2 3">
    <name type="scientific">Teratosphaeria nubilosa</name>
    <dbReference type="NCBI Taxonomy" id="161662"/>
    <lineage>
        <taxon>Eukaryota</taxon>
        <taxon>Fungi</taxon>
        <taxon>Dikarya</taxon>
        <taxon>Ascomycota</taxon>
        <taxon>Pezizomycotina</taxon>
        <taxon>Dothideomycetes</taxon>
        <taxon>Dothideomycetidae</taxon>
        <taxon>Mycosphaerellales</taxon>
        <taxon>Teratosphaeriaceae</taxon>
        <taxon>Teratosphaeria</taxon>
    </lineage>
</organism>
<evidence type="ECO:0000313" key="3">
    <source>
        <dbReference type="Proteomes" id="UP000799436"/>
    </source>
</evidence>
<evidence type="ECO:0000313" key="2">
    <source>
        <dbReference type="EMBL" id="KAF2768126.1"/>
    </source>
</evidence>
<dbReference type="CDD" id="cd04301">
    <property type="entry name" value="NAT_SF"/>
    <property type="match status" value="1"/>
</dbReference>
<sequence>MAIAILPMQHEDVYDMVCCMSEAFTTEDPIMNTLYPEHWTETGRKACAGRDLAGMKEDKHGVHFKAVDEATGKAIGYAFWTVYDHRQADFPPKKSPSSVWPTEEDAEIAHALKTWMQNSRAEYVKSVDGSAVHLEILAVRPEYQRQGVGGKLLEWGLKKADDMGVSAFLEASPSGKGLYAKNGFQAVRLATFELPERFARKIEFHEVVVMVRPKS</sequence>
<keyword evidence="2" id="KW-0012">Acyltransferase</keyword>
<reference evidence="2" key="1">
    <citation type="journal article" date="2020" name="Stud. Mycol.">
        <title>101 Dothideomycetes genomes: a test case for predicting lifestyles and emergence of pathogens.</title>
        <authorList>
            <person name="Haridas S."/>
            <person name="Albert R."/>
            <person name="Binder M."/>
            <person name="Bloem J."/>
            <person name="Labutti K."/>
            <person name="Salamov A."/>
            <person name="Andreopoulos B."/>
            <person name="Baker S."/>
            <person name="Barry K."/>
            <person name="Bills G."/>
            <person name="Bluhm B."/>
            <person name="Cannon C."/>
            <person name="Castanera R."/>
            <person name="Culley D."/>
            <person name="Daum C."/>
            <person name="Ezra D."/>
            <person name="Gonzalez J."/>
            <person name="Henrissat B."/>
            <person name="Kuo A."/>
            <person name="Liang C."/>
            <person name="Lipzen A."/>
            <person name="Lutzoni F."/>
            <person name="Magnuson J."/>
            <person name="Mondo S."/>
            <person name="Nolan M."/>
            <person name="Ohm R."/>
            <person name="Pangilinan J."/>
            <person name="Park H.-J."/>
            <person name="Ramirez L."/>
            <person name="Alfaro M."/>
            <person name="Sun H."/>
            <person name="Tritt A."/>
            <person name="Yoshinaga Y."/>
            <person name="Zwiers L.-H."/>
            <person name="Turgeon B."/>
            <person name="Goodwin S."/>
            <person name="Spatafora J."/>
            <person name="Crous P."/>
            <person name="Grigoriev I."/>
        </authorList>
    </citation>
    <scope>NUCLEOTIDE SEQUENCE</scope>
    <source>
        <strain evidence="2">CBS 116005</strain>
    </source>
</reference>
<proteinExistence type="predicted"/>
<dbReference type="InterPro" id="IPR016181">
    <property type="entry name" value="Acyl_CoA_acyltransferase"/>
</dbReference>
<gene>
    <name evidence="2" type="ORF">EJ03DRAFT_133169</name>
</gene>
<dbReference type="Proteomes" id="UP000799436">
    <property type="component" value="Unassembled WGS sequence"/>
</dbReference>
<dbReference type="PROSITE" id="PS51186">
    <property type="entry name" value="GNAT"/>
    <property type="match status" value="1"/>
</dbReference>
<dbReference type="OrthoDB" id="410198at2759"/>
<dbReference type="Pfam" id="PF13508">
    <property type="entry name" value="Acetyltransf_7"/>
    <property type="match status" value="1"/>
</dbReference>
<dbReference type="InterPro" id="IPR000182">
    <property type="entry name" value="GNAT_dom"/>
</dbReference>
<dbReference type="Gene3D" id="3.40.630.30">
    <property type="match status" value="1"/>
</dbReference>
<keyword evidence="3" id="KW-1185">Reference proteome</keyword>